<dbReference type="Pfam" id="PF18403">
    <property type="entry name" value="Thioredoxin_15"/>
    <property type="match status" value="1"/>
</dbReference>
<organism evidence="18 19">
    <name type="scientific">Venturia inaequalis</name>
    <name type="common">Apple scab fungus</name>
    <dbReference type="NCBI Taxonomy" id="5025"/>
    <lineage>
        <taxon>Eukaryota</taxon>
        <taxon>Fungi</taxon>
        <taxon>Dikarya</taxon>
        <taxon>Ascomycota</taxon>
        <taxon>Pezizomycotina</taxon>
        <taxon>Dothideomycetes</taxon>
        <taxon>Pleosporomycetidae</taxon>
        <taxon>Venturiales</taxon>
        <taxon>Venturiaceae</taxon>
        <taxon>Venturia</taxon>
    </lineage>
</organism>
<dbReference type="GO" id="GO:0036503">
    <property type="term" value="P:ERAD pathway"/>
    <property type="evidence" value="ECO:0007669"/>
    <property type="project" value="TreeGrafter"/>
</dbReference>
<dbReference type="PANTHER" id="PTHR11226">
    <property type="entry name" value="UDP-GLUCOSE GLYCOPROTEIN:GLUCOSYLTRANSFERASE"/>
    <property type="match status" value="1"/>
</dbReference>
<comment type="caution">
    <text evidence="18">The sequence shown here is derived from an EMBL/GenBank/DDBJ whole genome shotgun (WGS) entry which is preliminary data.</text>
</comment>
<evidence type="ECO:0000259" key="15">
    <source>
        <dbReference type="Pfam" id="PF18402"/>
    </source>
</evidence>
<proteinExistence type="inferred from homology"/>
<feature type="domain" description="UGGT thioredoxin-like" evidence="14">
    <location>
        <begin position="753"/>
        <end position="884"/>
    </location>
</feature>
<dbReference type="Pfam" id="PF06427">
    <property type="entry name" value="UDP-g_GGTase"/>
    <property type="match status" value="1"/>
</dbReference>
<evidence type="ECO:0000259" key="16">
    <source>
        <dbReference type="Pfam" id="PF18403"/>
    </source>
</evidence>
<feature type="domain" description="Glucosyltransferase 24 catalytic" evidence="17">
    <location>
        <begin position="1671"/>
        <end position="1937"/>
    </location>
</feature>
<dbReference type="InterPro" id="IPR040525">
    <property type="entry name" value="UGGT_TRXL_4"/>
</dbReference>
<dbReference type="InterPro" id="IPR040694">
    <property type="entry name" value="UGGT_TRXL_2"/>
</dbReference>
<feature type="domain" description="Aldehyde dehydrogenase" evidence="12">
    <location>
        <begin position="13"/>
        <end position="470"/>
    </location>
</feature>
<dbReference type="InterPro" id="IPR016163">
    <property type="entry name" value="Ald_DH_C"/>
</dbReference>
<dbReference type="PROSITE" id="PS00070">
    <property type="entry name" value="ALDEHYDE_DEHYDR_CYS"/>
    <property type="match status" value="1"/>
</dbReference>
<evidence type="ECO:0000256" key="10">
    <source>
        <dbReference type="ARBA" id="ARBA00023180"/>
    </source>
</evidence>
<dbReference type="InterPro" id="IPR016162">
    <property type="entry name" value="Ald_DH_N"/>
</dbReference>
<evidence type="ECO:0000259" key="13">
    <source>
        <dbReference type="Pfam" id="PF18400"/>
    </source>
</evidence>
<dbReference type="InterPro" id="IPR040497">
    <property type="entry name" value="Glyco_transf_24"/>
</dbReference>
<comment type="similarity">
    <text evidence="4">Belongs to the glycosyltransferase 8 family.</text>
</comment>
<dbReference type="GO" id="GO:0051082">
    <property type="term" value="F:unfolded protein binding"/>
    <property type="evidence" value="ECO:0007669"/>
    <property type="project" value="TreeGrafter"/>
</dbReference>
<dbReference type="SUPFAM" id="SSF53720">
    <property type="entry name" value="ALDH-like"/>
    <property type="match status" value="1"/>
</dbReference>
<feature type="region of interest" description="Disordered" evidence="11">
    <location>
        <begin position="1936"/>
        <end position="1980"/>
    </location>
</feature>
<dbReference type="InterPro" id="IPR015590">
    <property type="entry name" value="Aldehyde_DH_dom"/>
</dbReference>
<dbReference type="Pfam" id="PF18404">
    <property type="entry name" value="Glyco_transf_24"/>
    <property type="match status" value="1"/>
</dbReference>
<evidence type="ECO:0000256" key="3">
    <source>
        <dbReference type="ARBA" id="ARBA00004922"/>
    </source>
</evidence>
<evidence type="ECO:0000256" key="6">
    <source>
        <dbReference type="ARBA" id="ARBA00022679"/>
    </source>
</evidence>
<evidence type="ECO:0000313" key="18">
    <source>
        <dbReference type="EMBL" id="KAE9977325.1"/>
    </source>
</evidence>
<evidence type="ECO:0000259" key="14">
    <source>
        <dbReference type="Pfam" id="PF18401"/>
    </source>
</evidence>
<feature type="domain" description="UGGT thioredoxin-like" evidence="15">
    <location>
        <begin position="890"/>
        <end position="1134"/>
    </location>
</feature>
<comment type="cofactor">
    <cofactor evidence="1">
        <name>Ca(2+)</name>
        <dbReference type="ChEBI" id="CHEBI:29108"/>
    </cofactor>
</comment>
<evidence type="ECO:0008006" key="20">
    <source>
        <dbReference type="Google" id="ProtNLM"/>
    </source>
</evidence>
<dbReference type="GO" id="GO:0016620">
    <property type="term" value="F:oxidoreductase activity, acting on the aldehyde or oxo group of donors, NAD or NADP as acceptor"/>
    <property type="evidence" value="ECO:0007669"/>
    <property type="project" value="InterPro"/>
</dbReference>
<evidence type="ECO:0000256" key="2">
    <source>
        <dbReference type="ARBA" id="ARBA00004319"/>
    </source>
</evidence>
<dbReference type="FunFam" id="3.90.550.10:FF:000065">
    <property type="entry name" value="UDP-glucose:glycoprotein glucosyltransferase, putative"/>
    <property type="match status" value="1"/>
</dbReference>
<keyword evidence="9" id="KW-0560">Oxidoreductase</keyword>
<comment type="similarity">
    <text evidence="5">Belongs to the aldehyde dehydrogenase family.</text>
</comment>
<dbReference type="CDD" id="cd07138">
    <property type="entry name" value="ALDH_CddD_SSP0762"/>
    <property type="match status" value="1"/>
</dbReference>
<evidence type="ECO:0000256" key="7">
    <source>
        <dbReference type="ARBA" id="ARBA00022729"/>
    </source>
</evidence>
<keyword evidence="8" id="KW-0256">Endoplasmic reticulum</keyword>
<evidence type="ECO:0000313" key="19">
    <source>
        <dbReference type="Proteomes" id="UP000433883"/>
    </source>
</evidence>
<dbReference type="Pfam" id="PF18401">
    <property type="entry name" value="Thioredoxin_13"/>
    <property type="match status" value="1"/>
</dbReference>
<accession>A0A8H3UX29</accession>
<dbReference type="SUPFAM" id="SSF53448">
    <property type="entry name" value="Nucleotide-diphospho-sugar transferases"/>
    <property type="match status" value="1"/>
</dbReference>
<dbReference type="GO" id="GO:0005788">
    <property type="term" value="C:endoplasmic reticulum lumen"/>
    <property type="evidence" value="ECO:0007669"/>
    <property type="project" value="UniProtKB-SubCell"/>
</dbReference>
<dbReference type="Gene3D" id="3.40.309.10">
    <property type="entry name" value="Aldehyde Dehydrogenase, Chain A, domain 2"/>
    <property type="match status" value="1"/>
</dbReference>
<evidence type="ECO:0000256" key="1">
    <source>
        <dbReference type="ARBA" id="ARBA00001913"/>
    </source>
</evidence>
<dbReference type="Gene3D" id="3.40.605.10">
    <property type="entry name" value="Aldehyde Dehydrogenase, Chain A, domain 1"/>
    <property type="match status" value="1"/>
</dbReference>
<dbReference type="EMBL" id="WNWQ01000134">
    <property type="protein sequence ID" value="KAE9977325.1"/>
    <property type="molecule type" value="Genomic_DNA"/>
</dbReference>
<dbReference type="Proteomes" id="UP000433883">
    <property type="component" value="Unassembled WGS sequence"/>
</dbReference>
<evidence type="ECO:0000256" key="9">
    <source>
        <dbReference type="ARBA" id="ARBA00023002"/>
    </source>
</evidence>
<dbReference type="UniPathway" id="UPA00378"/>
<protein>
    <recommendedName>
        <fullName evidence="20">Glycosyltransferase family 24 protein</fullName>
    </recommendedName>
</protein>
<sequence length="1980" mass="219455">MKEYLQFYINGAWVDPETPKTIDVINPATEEPFAKISGGSKADVDKAVAAARAAFTSFSQTSKAERVELLKKILSIYQRRAEDIAQACSAEMGAPIGLARSAQVGAGLGHLAATLKALEEMEFEEQRGDSRIIREAIGVVGLITPWNWPLNQIAAKVAPAIAAGCTMVLKPSEIAPITGVLFAEVMHEAGVPKGVFNLVNGDGPSVGQVIAEHPGVDMMSFTGSTRAGIIVAKAAAETVKRVSQELGGKSPNIILEDADFEAAVSRGVYACFNNSGQSCNAPTRMLVPADRMDEAIAIAKAAAAKHTTGDPTSEKTMLGPVVSEAQFEKIQGLIEVGIKEGATMVVGGTGRPDGIDRGFFVKPTIFGNVNNDMTIAREEIFGPVLSILPYKDEDDAVAIANDTVYGLSASIESKDINHALRVARRVRAGQVRMTATAWDSFAPFGGFKQSGNGREYADWGIHDFLEVKAIVGIEMRVPSWLLPAEILLLVGSLGLAPLTGAAPSINVGLHASFNSAPYLVELLETAAEEKPDVYYKILDRISDGYFSDASTDKELYEKFLRLLKYDNLITDSESLSSFELALSIHNAAPRIEAHYQYYKTTIEPLLEKSKGKDCETWLAFTGKQFCSPQFEKADATIKGINSIEGGVPILPFDRIFGSPTTIPAVIYADISSPVFKKFHSLISEAAKNGRVSYRVRHKPSKSERKPLEMSGFGTELALKRTDYIVIDDRKAEEGKEADKESSKPADIDLVDEEVADLKPLTSSEVTELGLKASTYVLGSEDPLETLVKLTQDFPKYSSVIAGVNSSEAFLEEHRENRALLLPAGFNVIWINGVQFDSRKVDAFSLLDHMRRERALLGSFQDMELTSEEAIKLLTHPSIAEAQSDVDVQRYDWRDETEGGNVIIWMNDIEKDKRYAAWPSEIYGLLQRGYPGQLPTVRKDIHNAIIPIDFSEPTSLHRATETVQDFVKRKIPIRFGLVPITSTAGAAKQAQVVYHILDTYGLGALMQYLESSLSAKKTAAPHESTFKAVIEKRKPKAGREAVALQAVLQSEESAIQVGGAKKYLTRLGATGSTPPVFMNGVPIKNDDEWLQAMVQRVSQDLQWLQRGVFEESITQDMWIPSNWLNDSSIRRNALVIPENHKDIKLLNLLNVLKWEDEQTMKIMPTIPADEDSDKAKWAQLVLVGDFDTQVGLQMILDAIKFRRENPNIELVLVAQSGSPMIKSPRIVQVWPKETKWTMETIQAVYRDIKALLAAPYDHAAHDNSQFWPVETEQLAQAFGFDQGQNGLIINGRKIGPISAESAFTKDDFAALYKFEFKKRIAPASEAMAELEYKDKIKTVSDAAKLCSLLAVSTVSDMPEGIFELPPPLRTRAYYEWSDSETAVTVGDNTTALINIVAVLDPAAEPAQRWSPILRVLSKLEGVSLKLFLNPKENLHELPVKRFYRYALNEKPSFDDDGTVTAPGVKFEGIPKDTLLTVAMDVPPSWLVAQKESLYDLDNVKLSSLPLGDNVDATYELENILIEGHTRDSKGGDQPPRGAQLVLSTAKDPHFADTIIMANLGYFQFKANPGYYNITLKPGLSSKIFKLDSAGALGYEATAGDEISEVCLLSFQGLTLYPRFSRNPGMEDEDVLGSTKSSTASELASKGADLVDGFLNKAGIKKTKGVQSAQADINIFSVASGHLYERMLNIMMVSVMRHTQHTVKFWFIEQFLSSSFKSFLPTLAKEYGFKYEMVTYKWPHWLRAQKEKQREIWGYKILFLDVLFPLDLDKVIFVDADQIVRTDMYELVTHDLKGAPYGFTPMCDSRVEMEGFRFWKQGYWKNFLRGLPYHISALYVVDLKRFRQIAAGDRLRQQYHQLSADPASLSNLDQDLPNNMQMMLPIHSLPQEWLWCETWCSDESLKDAKTIDLCNNPQTKEPKLDRARRQVPEWTEYDDEIAALAKRTKQSEKVPTGDEQAGTEGRPKESVVESESAESTHVRDEL</sequence>
<evidence type="ECO:0000256" key="4">
    <source>
        <dbReference type="ARBA" id="ARBA00006351"/>
    </source>
</evidence>
<evidence type="ECO:0000256" key="11">
    <source>
        <dbReference type="SAM" id="MobiDB-lite"/>
    </source>
</evidence>
<dbReference type="CDD" id="cd06432">
    <property type="entry name" value="GT8_HUGT1_C_like"/>
    <property type="match status" value="1"/>
</dbReference>
<feature type="domain" description="UDP-glucose:glycoprotein glucosyltransferase thioredoxin-like" evidence="16">
    <location>
        <begin position="1154"/>
        <end position="1349"/>
    </location>
</feature>
<dbReference type="Gene3D" id="3.90.550.10">
    <property type="entry name" value="Spore Coat Polysaccharide Biosynthesis Protein SpsA, Chain A"/>
    <property type="match status" value="1"/>
</dbReference>
<dbReference type="GO" id="GO:0018279">
    <property type="term" value="P:protein N-linked glycosylation via asparagine"/>
    <property type="evidence" value="ECO:0007669"/>
    <property type="project" value="TreeGrafter"/>
</dbReference>
<evidence type="ECO:0000259" key="17">
    <source>
        <dbReference type="Pfam" id="PF18404"/>
    </source>
</evidence>
<dbReference type="Pfam" id="PF00171">
    <property type="entry name" value="Aldedh"/>
    <property type="match status" value="1"/>
</dbReference>
<evidence type="ECO:0000259" key="12">
    <source>
        <dbReference type="Pfam" id="PF00171"/>
    </source>
</evidence>
<reference evidence="18 19" key="1">
    <citation type="submission" date="2019-11" db="EMBL/GenBank/DDBJ databases">
        <title>Venturia inaequalis Genome Resource.</title>
        <authorList>
            <person name="Lichtner F.J."/>
        </authorList>
    </citation>
    <scope>NUCLEOTIDE SEQUENCE [LARGE SCALE GENOMIC DNA]</scope>
    <source>
        <strain evidence="18">Bline_iso_100314</strain>
    </source>
</reference>
<evidence type="ECO:0000256" key="5">
    <source>
        <dbReference type="ARBA" id="ARBA00009986"/>
    </source>
</evidence>
<keyword evidence="6" id="KW-0808">Transferase</keyword>
<dbReference type="Pfam" id="PF18402">
    <property type="entry name" value="Thioredoxin_14"/>
    <property type="match status" value="1"/>
</dbReference>
<dbReference type="FunFam" id="3.40.309.10:FF:000012">
    <property type="entry name" value="Betaine aldehyde dehydrogenase"/>
    <property type="match status" value="1"/>
</dbReference>
<dbReference type="PANTHER" id="PTHR11226:SF0">
    <property type="entry name" value="UDP-GLUCOSE:GLYCOPROTEIN GLUCOSYLTRANSFERASE"/>
    <property type="match status" value="1"/>
</dbReference>
<dbReference type="GO" id="GO:0003980">
    <property type="term" value="F:UDP-glucose:glycoprotein glucosyltransferase activity"/>
    <property type="evidence" value="ECO:0007669"/>
    <property type="project" value="InterPro"/>
</dbReference>
<keyword evidence="7" id="KW-0732">Signal</keyword>
<dbReference type="InterPro" id="IPR009448">
    <property type="entry name" value="UDP-g_GGtrans"/>
</dbReference>
<dbReference type="InterPro" id="IPR040693">
    <property type="entry name" value="UGGT_TRXL_1"/>
</dbReference>
<evidence type="ECO:0000256" key="8">
    <source>
        <dbReference type="ARBA" id="ARBA00022824"/>
    </source>
</evidence>
<feature type="domain" description="UGGT thioredoxin-like" evidence="13">
    <location>
        <begin position="516"/>
        <end position="704"/>
    </location>
</feature>
<keyword evidence="10" id="KW-0325">Glycoprotein</keyword>
<dbReference type="InterPro" id="IPR016160">
    <property type="entry name" value="Ald_DH_CS_CYS"/>
</dbReference>
<dbReference type="InterPro" id="IPR016161">
    <property type="entry name" value="Ald_DH/histidinol_DH"/>
</dbReference>
<comment type="subcellular location">
    <subcellularLocation>
        <location evidence="2">Endoplasmic reticulum lumen</location>
    </subcellularLocation>
</comment>
<dbReference type="InterPro" id="IPR029044">
    <property type="entry name" value="Nucleotide-diphossugar_trans"/>
</dbReference>
<comment type="pathway">
    <text evidence="3">Protein modification; protein glycosylation.</text>
</comment>
<dbReference type="Pfam" id="PF18400">
    <property type="entry name" value="Thioredoxin_12"/>
    <property type="match status" value="1"/>
</dbReference>
<dbReference type="InterPro" id="IPR040692">
    <property type="entry name" value="UGGT_TRXL_3"/>
</dbReference>
<dbReference type="FunFam" id="3.40.605.10:FF:000007">
    <property type="entry name" value="NAD/NADP-dependent betaine aldehyde dehydrogenase"/>
    <property type="match status" value="1"/>
</dbReference>
<name>A0A8H3UX29_VENIN</name>
<gene>
    <name evidence="18" type="ORF">BLS_001509</name>
</gene>